<dbReference type="InterPro" id="IPR017452">
    <property type="entry name" value="GPCR_Rhodpsn_7TM"/>
</dbReference>
<dbReference type="InParanoid" id="A0A674PPN4"/>
<evidence type="ECO:0000256" key="4">
    <source>
        <dbReference type="ARBA" id="ARBA00023136"/>
    </source>
</evidence>
<dbReference type="FunFam" id="1.20.1070.10:FF:000096">
    <property type="entry name" value="Odorant receptor 131-2"/>
    <property type="match status" value="1"/>
</dbReference>
<dbReference type="CDD" id="cd00637">
    <property type="entry name" value="7tm_classA_rhodopsin-like"/>
    <property type="match status" value="1"/>
</dbReference>
<protein>
    <recommendedName>
        <fullName evidence="6">G-protein coupled receptors family 1 profile domain-containing protein</fullName>
    </recommendedName>
</protein>
<dbReference type="GO" id="GO:0005549">
    <property type="term" value="F:odorant binding"/>
    <property type="evidence" value="ECO:0007669"/>
    <property type="project" value="TreeGrafter"/>
</dbReference>
<dbReference type="Ensembl" id="ENSTRUT00000086724.1">
    <property type="protein sequence ID" value="ENSTRUP00000087757.1"/>
    <property type="gene ID" value="ENSTRUG00000031996.1"/>
</dbReference>
<dbReference type="OMA" id="SCKIRTR"/>
<comment type="subcellular location">
    <subcellularLocation>
        <location evidence="1">Membrane</location>
    </subcellularLocation>
</comment>
<evidence type="ECO:0000256" key="5">
    <source>
        <dbReference type="SAM" id="Phobius"/>
    </source>
</evidence>
<evidence type="ECO:0000259" key="6">
    <source>
        <dbReference type="PROSITE" id="PS50262"/>
    </source>
</evidence>
<dbReference type="SUPFAM" id="SSF81321">
    <property type="entry name" value="Family A G protein-coupled receptor-like"/>
    <property type="match status" value="1"/>
</dbReference>
<reference evidence="7" key="3">
    <citation type="submission" date="2025-09" db="UniProtKB">
        <authorList>
            <consortium name="Ensembl"/>
        </authorList>
    </citation>
    <scope>IDENTIFICATION</scope>
</reference>
<dbReference type="GO" id="GO:0004930">
    <property type="term" value="F:G protein-coupled receptor activity"/>
    <property type="evidence" value="ECO:0007669"/>
    <property type="project" value="InterPro"/>
</dbReference>
<sequence>MQDPPQPPNKSLGKPINSLVNSHFKVHQVSYGNRHCSLVNVTVEQQYQGLLERLMFSSLTTVPCCVFLYINGIMLFSLRSKTVFRETSRYILLFNLLFADSIQMVFSQVLYILAACLIKMSYPLCGILSVVGVLTSDISPLTLVVMSLERYVAVCYPLRHAAVITIRNTGLMISVIWAFSLLSGLIRVSLVNYPELKGLQMEEFCSSITLFVGPLSDTYDRAYTCCLFVSAGVAIVFSYIGVTVVARLASTDKTSSQKARNTLLLHLVQLGLSLSSTVYNPLLVALTRIVTRIVLIRFQIALYVCFFILPRCLSALIYGIRDQLIRPVLSYYICFQFTLILSS</sequence>
<dbReference type="Proteomes" id="UP000005226">
    <property type="component" value="Chromosome 15"/>
</dbReference>
<reference evidence="7 8" key="1">
    <citation type="journal article" date="2011" name="Genome Biol. Evol.">
        <title>Integration of the genetic map and genome assembly of fugu facilitates insights into distinct features of genome evolution in teleosts and mammals.</title>
        <authorList>
            <person name="Kai W."/>
            <person name="Kikuchi K."/>
            <person name="Tohari S."/>
            <person name="Chew A.K."/>
            <person name="Tay A."/>
            <person name="Fujiwara A."/>
            <person name="Hosoya S."/>
            <person name="Suetake H."/>
            <person name="Naruse K."/>
            <person name="Brenner S."/>
            <person name="Suzuki Y."/>
            <person name="Venkatesh B."/>
        </authorList>
    </citation>
    <scope>NUCLEOTIDE SEQUENCE [LARGE SCALE GENOMIC DNA]</scope>
</reference>
<evidence type="ECO:0000313" key="8">
    <source>
        <dbReference type="Proteomes" id="UP000005226"/>
    </source>
</evidence>
<feature type="transmembrane region" description="Helical" evidence="5">
    <location>
        <begin position="263"/>
        <end position="280"/>
    </location>
</feature>
<accession>A0A674PPN4</accession>
<dbReference type="FunCoup" id="A0A674PPN4">
    <property type="interactions" value="14"/>
</dbReference>
<dbReference type="GO" id="GO:0016020">
    <property type="term" value="C:membrane"/>
    <property type="evidence" value="ECO:0007669"/>
    <property type="project" value="UniProtKB-SubCell"/>
</dbReference>
<feature type="transmembrane region" description="Helical" evidence="5">
    <location>
        <begin position="120"/>
        <end position="148"/>
    </location>
</feature>
<dbReference type="PANTHER" id="PTHR26451:SF866">
    <property type="entry name" value="ODORANT RECEPTOR-RELATED"/>
    <property type="match status" value="1"/>
</dbReference>
<feature type="transmembrane region" description="Helical" evidence="5">
    <location>
        <begin position="90"/>
        <end position="114"/>
    </location>
</feature>
<feature type="transmembrane region" description="Helical" evidence="5">
    <location>
        <begin position="54"/>
        <end position="78"/>
    </location>
</feature>
<evidence type="ECO:0000256" key="3">
    <source>
        <dbReference type="ARBA" id="ARBA00022989"/>
    </source>
</evidence>
<keyword evidence="4 5" id="KW-0472">Membrane</keyword>
<keyword evidence="3 5" id="KW-1133">Transmembrane helix</keyword>
<dbReference type="GeneTree" id="ENSGT00940000163093"/>
<dbReference type="PANTHER" id="PTHR26451">
    <property type="entry name" value="G_PROTEIN_RECEP_F1_2 DOMAIN-CONTAINING PROTEIN"/>
    <property type="match status" value="1"/>
</dbReference>
<proteinExistence type="predicted"/>
<feature type="transmembrane region" description="Helical" evidence="5">
    <location>
        <begin position="221"/>
        <end position="242"/>
    </location>
</feature>
<dbReference type="InterPro" id="IPR052921">
    <property type="entry name" value="GPCR1_Superfamily_Member"/>
</dbReference>
<feature type="domain" description="G-protein coupled receptors family 1 profile" evidence="6">
    <location>
        <begin position="70"/>
        <end position="318"/>
    </location>
</feature>
<dbReference type="PROSITE" id="PS50262">
    <property type="entry name" value="G_PROTEIN_RECEP_F1_2"/>
    <property type="match status" value="1"/>
</dbReference>
<dbReference type="Gene3D" id="1.20.1070.10">
    <property type="entry name" value="Rhodopsin 7-helix transmembrane proteins"/>
    <property type="match status" value="1"/>
</dbReference>
<dbReference type="Pfam" id="PF00001">
    <property type="entry name" value="7tm_1"/>
    <property type="match status" value="1"/>
</dbReference>
<organism evidence="7 8">
    <name type="scientific">Takifugu rubripes</name>
    <name type="common">Japanese pufferfish</name>
    <name type="synonym">Fugu rubripes</name>
    <dbReference type="NCBI Taxonomy" id="31033"/>
    <lineage>
        <taxon>Eukaryota</taxon>
        <taxon>Metazoa</taxon>
        <taxon>Chordata</taxon>
        <taxon>Craniata</taxon>
        <taxon>Vertebrata</taxon>
        <taxon>Euteleostomi</taxon>
        <taxon>Actinopterygii</taxon>
        <taxon>Neopterygii</taxon>
        <taxon>Teleostei</taxon>
        <taxon>Neoteleostei</taxon>
        <taxon>Acanthomorphata</taxon>
        <taxon>Eupercaria</taxon>
        <taxon>Tetraodontiformes</taxon>
        <taxon>Tetradontoidea</taxon>
        <taxon>Tetraodontidae</taxon>
        <taxon>Takifugu</taxon>
    </lineage>
</organism>
<dbReference type="InterPro" id="IPR000276">
    <property type="entry name" value="GPCR_Rhodpsn"/>
</dbReference>
<evidence type="ECO:0000313" key="7">
    <source>
        <dbReference type="Ensembl" id="ENSTRUP00000087757.1"/>
    </source>
</evidence>
<dbReference type="AlphaFoldDB" id="A0A674PPN4"/>
<keyword evidence="2 5" id="KW-0812">Transmembrane</keyword>
<dbReference type="GO" id="GO:0004984">
    <property type="term" value="F:olfactory receptor activity"/>
    <property type="evidence" value="ECO:0007669"/>
    <property type="project" value="TreeGrafter"/>
</dbReference>
<keyword evidence="8" id="KW-1185">Reference proteome</keyword>
<evidence type="ECO:0000256" key="2">
    <source>
        <dbReference type="ARBA" id="ARBA00022692"/>
    </source>
</evidence>
<reference evidence="7" key="2">
    <citation type="submission" date="2025-08" db="UniProtKB">
        <authorList>
            <consortium name="Ensembl"/>
        </authorList>
    </citation>
    <scope>IDENTIFICATION</scope>
</reference>
<evidence type="ECO:0000256" key="1">
    <source>
        <dbReference type="ARBA" id="ARBA00004370"/>
    </source>
</evidence>
<name>A0A674PPN4_TAKRU</name>
<feature type="transmembrane region" description="Helical" evidence="5">
    <location>
        <begin position="300"/>
        <end position="320"/>
    </location>
</feature>
<feature type="transmembrane region" description="Helical" evidence="5">
    <location>
        <begin position="169"/>
        <end position="190"/>
    </location>
</feature>